<dbReference type="Proteomes" id="UP000253689">
    <property type="component" value="Chromosome"/>
</dbReference>
<keyword evidence="6" id="KW-0375">Hydrogen ion transport</keyword>
<accession>A0A345DPD6</accession>
<keyword evidence="10" id="KW-0066">ATP synthesis</keyword>
<evidence type="ECO:0000256" key="5">
    <source>
        <dbReference type="ARBA" id="ARBA00022692"/>
    </source>
</evidence>
<evidence type="ECO:0000256" key="6">
    <source>
        <dbReference type="ARBA" id="ARBA00022781"/>
    </source>
</evidence>
<evidence type="ECO:0000256" key="10">
    <source>
        <dbReference type="ARBA" id="ARBA00023310"/>
    </source>
</evidence>
<evidence type="ECO:0000313" key="12">
    <source>
        <dbReference type="EMBL" id="AXF96074.1"/>
    </source>
</evidence>
<evidence type="ECO:0000256" key="3">
    <source>
        <dbReference type="ARBA" id="ARBA00022448"/>
    </source>
</evidence>
<comment type="similarity">
    <text evidence="2">Belongs to the ATPase A chain family.</text>
</comment>
<feature type="transmembrane region" description="Helical" evidence="11">
    <location>
        <begin position="121"/>
        <end position="142"/>
    </location>
</feature>
<comment type="subcellular location">
    <subcellularLocation>
        <location evidence="1">Membrane</location>
        <topology evidence="1">Multi-pass membrane protein</topology>
    </subcellularLocation>
</comment>
<evidence type="ECO:0000256" key="7">
    <source>
        <dbReference type="ARBA" id="ARBA00022989"/>
    </source>
</evidence>
<proteinExistence type="inferred from homology"/>
<dbReference type="RefSeq" id="WP_186823479.1">
    <property type="nucleotide sequence ID" value="NZ_CP031088.1"/>
</dbReference>
<evidence type="ECO:0000256" key="8">
    <source>
        <dbReference type="ARBA" id="ARBA00023065"/>
    </source>
</evidence>
<dbReference type="PROSITE" id="PS00449">
    <property type="entry name" value="ATPASE_A"/>
    <property type="match status" value="1"/>
</dbReference>
<evidence type="ECO:0000256" key="4">
    <source>
        <dbReference type="ARBA" id="ARBA00022547"/>
    </source>
</evidence>
<evidence type="ECO:0000256" key="9">
    <source>
        <dbReference type="ARBA" id="ARBA00023136"/>
    </source>
</evidence>
<keyword evidence="5 11" id="KW-0812">Transmembrane</keyword>
<organism evidence="12 13">
    <name type="scientific">Spiroplasma phoeniceum P40</name>
    <dbReference type="NCBI Taxonomy" id="1276259"/>
    <lineage>
        <taxon>Bacteria</taxon>
        <taxon>Bacillati</taxon>
        <taxon>Mycoplasmatota</taxon>
        <taxon>Mollicutes</taxon>
        <taxon>Entomoplasmatales</taxon>
        <taxon>Spiroplasmataceae</taxon>
        <taxon>Spiroplasma</taxon>
    </lineage>
</organism>
<gene>
    <name evidence="12" type="ORF">SDAV_001096</name>
</gene>
<sequence length="272" mass="30894">MAMNSNFGQFLAMDLIPDPNKSGMDAWSYTILLPQLVTIVITTFIIMLLSIGYYKRLKKLGPTDIPTGLVLFAEITIKWVEKQVVDLMGPKYKFLTVYVIYLLLYIGIGNLMSVVGFESLATAYTVPLSTGLVTFFGIYYFGIKYQKLVYFKKFFVNPLELLTQFVPLISISFRLFGNILGGTVIITLFTALMSFIWGQIPYIGPVDLLSGVFLPFLSIYFDVFDGLIQAYIFAILTIAYWAMEMKTETKDKNEKIIKLKKEQKIKNVNLNG</sequence>
<reference evidence="13" key="1">
    <citation type="submission" date="2018-07" db="EMBL/GenBank/DDBJ databases">
        <title>Complete Genome Sequence of Spiroplasma phoeniceum.</title>
        <authorList>
            <person name="Davis R.E."/>
            <person name="Shao J.Y."/>
            <person name="Zhao Y."/>
            <person name="Silver A."/>
            <person name="Stump z."/>
            <person name="Gasparich G."/>
        </authorList>
    </citation>
    <scope>NUCLEOTIDE SEQUENCE [LARGE SCALE GENOMIC DNA]</scope>
    <source>
        <strain evidence="13">P40</strain>
    </source>
</reference>
<dbReference type="GO" id="GO:0046933">
    <property type="term" value="F:proton-transporting ATP synthase activity, rotational mechanism"/>
    <property type="evidence" value="ECO:0007669"/>
    <property type="project" value="TreeGrafter"/>
</dbReference>
<dbReference type="KEGG" id="sphh:SDAV_001096"/>
<feature type="transmembrane region" description="Helical" evidence="11">
    <location>
        <begin position="26"/>
        <end position="49"/>
    </location>
</feature>
<dbReference type="AlphaFoldDB" id="A0A345DPD6"/>
<name>A0A345DPD6_9MOLU</name>
<keyword evidence="13" id="KW-1185">Reference proteome</keyword>
<evidence type="ECO:0000256" key="2">
    <source>
        <dbReference type="ARBA" id="ARBA00006810"/>
    </source>
</evidence>
<dbReference type="GO" id="GO:0045259">
    <property type="term" value="C:proton-transporting ATP synthase complex"/>
    <property type="evidence" value="ECO:0007669"/>
    <property type="project" value="UniProtKB-KW"/>
</dbReference>
<dbReference type="EMBL" id="CP031088">
    <property type="protein sequence ID" value="AXF96074.1"/>
    <property type="molecule type" value="Genomic_DNA"/>
</dbReference>
<keyword evidence="7 11" id="KW-1133">Transmembrane helix</keyword>
<dbReference type="PRINTS" id="PR00123">
    <property type="entry name" value="ATPASEA"/>
</dbReference>
<keyword evidence="3" id="KW-0813">Transport</keyword>
<evidence type="ECO:0000256" key="11">
    <source>
        <dbReference type="SAM" id="Phobius"/>
    </source>
</evidence>
<dbReference type="Pfam" id="PF00119">
    <property type="entry name" value="ATP-synt_A"/>
    <property type="match status" value="1"/>
</dbReference>
<dbReference type="CDD" id="cd00310">
    <property type="entry name" value="ATP-synt_Fo_a_6"/>
    <property type="match status" value="1"/>
</dbReference>
<dbReference type="InterPro" id="IPR000568">
    <property type="entry name" value="ATP_synth_F0_asu"/>
</dbReference>
<feature type="transmembrane region" description="Helical" evidence="11">
    <location>
        <begin position="227"/>
        <end position="243"/>
    </location>
</feature>
<dbReference type="GO" id="GO:0005886">
    <property type="term" value="C:plasma membrane"/>
    <property type="evidence" value="ECO:0007669"/>
    <property type="project" value="TreeGrafter"/>
</dbReference>
<dbReference type="PANTHER" id="PTHR42823:SF3">
    <property type="entry name" value="ATP SYNTHASE SUBUNIT A, CHLOROPLASTIC"/>
    <property type="match status" value="1"/>
</dbReference>
<protein>
    <submittedName>
        <fullName evidence="12">F0F1 ATP synthase subunit A</fullName>
    </submittedName>
</protein>
<dbReference type="InterPro" id="IPR045082">
    <property type="entry name" value="ATP_syn_F0_a_bact/chloroplast"/>
</dbReference>
<dbReference type="GO" id="GO:0042777">
    <property type="term" value="P:proton motive force-driven plasma membrane ATP synthesis"/>
    <property type="evidence" value="ECO:0007669"/>
    <property type="project" value="TreeGrafter"/>
</dbReference>
<dbReference type="InterPro" id="IPR023011">
    <property type="entry name" value="ATP_synth_F0_asu_AS"/>
</dbReference>
<evidence type="ECO:0000313" key="13">
    <source>
        <dbReference type="Proteomes" id="UP000253689"/>
    </source>
</evidence>
<keyword evidence="8" id="KW-0406">Ion transport</keyword>
<evidence type="ECO:0000256" key="1">
    <source>
        <dbReference type="ARBA" id="ARBA00004141"/>
    </source>
</evidence>
<feature type="transmembrane region" description="Helical" evidence="11">
    <location>
        <begin position="95"/>
        <end position="115"/>
    </location>
</feature>
<dbReference type="InterPro" id="IPR035908">
    <property type="entry name" value="F0_ATP_A_sf"/>
</dbReference>
<dbReference type="SUPFAM" id="SSF81336">
    <property type="entry name" value="F1F0 ATP synthase subunit A"/>
    <property type="match status" value="1"/>
</dbReference>
<dbReference type="PANTHER" id="PTHR42823">
    <property type="entry name" value="ATP SYNTHASE SUBUNIT A, CHLOROPLASTIC"/>
    <property type="match status" value="1"/>
</dbReference>
<feature type="transmembrane region" description="Helical" evidence="11">
    <location>
        <begin position="179"/>
        <end position="197"/>
    </location>
</feature>
<keyword evidence="4" id="KW-0138">CF(0)</keyword>
<dbReference type="Gene3D" id="1.20.120.220">
    <property type="entry name" value="ATP synthase, F0 complex, subunit A"/>
    <property type="match status" value="1"/>
</dbReference>
<keyword evidence="9 11" id="KW-0472">Membrane</keyword>